<proteinExistence type="predicted"/>
<dbReference type="Pfam" id="PF01850">
    <property type="entry name" value="PIN"/>
    <property type="match status" value="1"/>
</dbReference>
<reference evidence="2 3" key="1">
    <citation type="submission" date="2019-08" db="EMBL/GenBank/DDBJ databases">
        <title>Deep-cultivation of Planctomycetes and their phenomic and genomic characterization uncovers novel biology.</title>
        <authorList>
            <person name="Wiegand S."/>
            <person name="Jogler M."/>
            <person name="Boedeker C."/>
            <person name="Pinto D."/>
            <person name="Vollmers J."/>
            <person name="Rivas-Marin E."/>
            <person name="Kohn T."/>
            <person name="Peeters S.H."/>
            <person name="Heuer A."/>
            <person name="Rast P."/>
            <person name="Oberbeckmann S."/>
            <person name="Bunk B."/>
            <person name="Jeske O."/>
            <person name="Meyerdierks A."/>
            <person name="Storesund J.E."/>
            <person name="Kallscheuer N."/>
            <person name="Luecker S."/>
            <person name="Lage O.M."/>
            <person name="Pohl T."/>
            <person name="Merkel B.J."/>
            <person name="Hornburger P."/>
            <person name="Mueller R.-W."/>
            <person name="Bruemmer F."/>
            <person name="Labrenz M."/>
            <person name="Spormann A.M."/>
            <person name="Op den Camp H."/>
            <person name="Overmann J."/>
            <person name="Amann R."/>
            <person name="Jetten M.S.M."/>
            <person name="Mascher T."/>
            <person name="Medema M.H."/>
            <person name="Devos D.P."/>
            <person name="Kaster A.-K."/>
            <person name="Ovreas L."/>
            <person name="Rohde M."/>
            <person name="Galperin M.Y."/>
            <person name="Jogler C."/>
        </authorList>
    </citation>
    <scope>NUCLEOTIDE SEQUENCE [LARGE SCALE GENOMIC DNA]</scope>
    <source>
        <strain evidence="2 3">OJF2</strain>
    </source>
</reference>
<accession>A0A5B9WFU9</accession>
<name>A0A5B9WFU9_9BACT</name>
<dbReference type="EMBL" id="CP042997">
    <property type="protein sequence ID" value="QEH38885.1"/>
    <property type="molecule type" value="Genomic_DNA"/>
</dbReference>
<evidence type="ECO:0000313" key="2">
    <source>
        <dbReference type="EMBL" id="QEH38885.1"/>
    </source>
</evidence>
<dbReference type="Proteomes" id="UP000324233">
    <property type="component" value="Chromosome"/>
</dbReference>
<gene>
    <name evidence="2" type="ORF">OJF2_74950</name>
</gene>
<dbReference type="Gene3D" id="3.40.50.1010">
    <property type="entry name" value="5'-nuclease"/>
    <property type="match status" value="1"/>
</dbReference>
<evidence type="ECO:0000313" key="3">
    <source>
        <dbReference type="Proteomes" id="UP000324233"/>
    </source>
</evidence>
<protein>
    <recommendedName>
        <fullName evidence="1">PIN domain-containing protein</fullName>
    </recommendedName>
</protein>
<dbReference type="CDD" id="cd09881">
    <property type="entry name" value="PIN_VapC4-5_FitB-like"/>
    <property type="match status" value="1"/>
</dbReference>
<organism evidence="2 3">
    <name type="scientific">Aquisphaera giovannonii</name>
    <dbReference type="NCBI Taxonomy" id="406548"/>
    <lineage>
        <taxon>Bacteria</taxon>
        <taxon>Pseudomonadati</taxon>
        <taxon>Planctomycetota</taxon>
        <taxon>Planctomycetia</taxon>
        <taxon>Isosphaerales</taxon>
        <taxon>Isosphaeraceae</taxon>
        <taxon>Aquisphaera</taxon>
    </lineage>
</organism>
<dbReference type="InterPro" id="IPR002716">
    <property type="entry name" value="PIN_dom"/>
</dbReference>
<feature type="domain" description="PIN" evidence="1">
    <location>
        <begin position="18"/>
        <end position="130"/>
    </location>
</feature>
<dbReference type="RefSeq" id="WP_148598270.1">
    <property type="nucleotide sequence ID" value="NZ_CP042997.1"/>
</dbReference>
<keyword evidence="3" id="KW-1185">Reference proteome</keyword>
<dbReference type="KEGG" id="agv:OJF2_74950"/>
<evidence type="ECO:0000259" key="1">
    <source>
        <dbReference type="Pfam" id="PF01850"/>
    </source>
</evidence>
<dbReference type="SUPFAM" id="SSF88723">
    <property type="entry name" value="PIN domain-like"/>
    <property type="match status" value="1"/>
</dbReference>
<dbReference type="AlphaFoldDB" id="A0A5B9WFU9"/>
<dbReference type="InterPro" id="IPR029060">
    <property type="entry name" value="PIN-like_dom_sf"/>
</dbReference>
<dbReference type="OrthoDB" id="287714at2"/>
<sequence>MFILDTDHVSLLERGEGREADRLKARLRGLDGADVAVTIISFEEQTRGWLAYLARARGLSRQGEAYARLTRLVENDRAIPLLDFDSKAAAEFQRLSNARPRIGSMDLKIASIAIGATLVTRNMVDFRRVPGLVVEDWTA</sequence>